<protein>
    <recommendedName>
        <fullName evidence="2">HMG box domain-containing protein</fullName>
    </recommendedName>
</protein>
<evidence type="ECO:0000313" key="1">
    <source>
        <dbReference type="EMBL" id="VFU33830.1"/>
    </source>
</evidence>
<dbReference type="PANTHER" id="PTHR47658">
    <property type="entry name" value="HIGH MOBILITY GROUP B PROTEIN 12-RELATED"/>
    <property type="match status" value="1"/>
</dbReference>
<reference evidence="1" key="1">
    <citation type="submission" date="2019-03" db="EMBL/GenBank/DDBJ databases">
        <authorList>
            <person name="Mank J."/>
            <person name="Almeida P."/>
        </authorList>
    </citation>
    <scope>NUCLEOTIDE SEQUENCE</scope>
    <source>
        <strain evidence="1">78183</strain>
    </source>
</reference>
<dbReference type="Gene3D" id="1.10.30.10">
    <property type="entry name" value="High mobility group box domain"/>
    <property type="match status" value="1"/>
</dbReference>
<proteinExistence type="predicted"/>
<dbReference type="GO" id="GO:0005634">
    <property type="term" value="C:nucleus"/>
    <property type="evidence" value="ECO:0007669"/>
    <property type="project" value="TreeGrafter"/>
</dbReference>
<organism evidence="1">
    <name type="scientific">Salix viminalis</name>
    <name type="common">Common osier</name>
    <name type="synonym">Basket willow</name>
    <dbReference type="NCBI Taxonomy" id="40686"/>
    <lineage>
        <taxon>Eukaryota</taxon>
        <taxon>Viridiplantae</taxon>
        <taxon>Streptophyta</taxon>
        <taxon>Embryophyta</taxon>
        <taxon>Tracheophyta</taxon>
        <taxon>Spermatophyta</taxon>
        <taxon>Magnoliopsida</taxon>
        <taxon>eudicotyledons</taxon>
        <taxon>Gunneridae</taxon>
        <taxon>Pentapetalae</taxon>
        <taxon>rosids</taxon>
        <taxon>fabids</taxon>
        <taxon>Malpighiales</taxon>
        <taxon>Salicaceae</taxon>
        <taxon>Saliceae</taxon>
        <taxon>Salix</taxon>
    </lineage>
</organism>
<dbReference type="GO" id="GO:0003677">
    <property type="term" value="F:DNA binding"/>
    <property type="evidence" value="ECO:0007669"/>
    <property type="project" value="TreeGrafter"/>
</dbReference>
<sequence length="241" mass="27484">MGNPPRTRKRVRGIRRAPDGSAFENCNSCGVLVAIALADLHECKAGTKNNVKRFKGLNGKQNVVQQSFCEQPRSPFRLFMEDFTKTGKIWNVIDIDRKGFETWRNMSKEERRPYITGADEINSAHAKCLIKDIDHMSEFYEHSEYHDDNSESFHSFQYKDSESFNTWERSNLKVPLHWTDAINGTTSLAWTDTINGTTSLAMEEIQGKSIGYCIVTLGVEGSNHLGSIFLMELKVFTFWGL</sequence>
<dbReference type="SUPFAM" id="SSF47095">
    <property type="entry name" value="HMG-box"/>
    <property type="match status" value="1"/>
</dbReference>
<accession>A0A6N2LED9</accession>
<dbReference type="PANTHER" id="PTHR47658:SF2">
    <property type="entry name" value="HMG-BOX (HIGH MOBILITY GROUP) DNA-BINDING FAMILY PROTEIN"/>
    <property type="match status" value="1"/>
</dbReference>
<evidence type="ECO:0008006" key="2">
    <source>
        <dbReference type="Google" id="ProtNLM"/>
    </source>
</evidence>
<dbReference type="GO" id="GO:0010197">
    <property type="term" value="P:polar nucleus fusion"/>
    <property type="evidence" value="ECO:0007669"/>
    <property type="project" value="TreeGrafter"/>
</dbReference>
<gene>
    <name evidence="1" type="ORF">SVIM_LOCUS158428</name>
</gene>
<name>A0A6N2LED9_SALVM</name>
<dbReference type="InterPro" id="IPR036910">
    <property type="entry name" value="HMG_box_dom_sf"/>
</dbReference>
<dbReference type="AlphaFoldDB" id="A0A6N2LED9"/>
<dbReference type="EMBL" id="CAADRP010000957">
    <property type="protein sequence ID" value="VFU33830.1"/>
    <property type="molecule type" value="Genomic_DNA"/>
</dbReference>